<accession>A0A5J4IUW6</accession>
<dbReference type="EMBL" id="BKCG01000001">
    <property type="protein sequence ID" value="GER58574.1"/>
    <property type="molecule type" value="Genomic_DNA"/>
</dbReference>
<dbReference type="PROSITE" id="PS51186">
    <property type="entry name" value="GNAT"/>
    <property type="match status" value="1"/>
</dbReference>
<name>A0A5J4IUW6_9FLAO</name>
<dbReference type="Gene3D" id="3.40.630.30">
    <property type="match status" value="1"/>
</dbReference>
<evidence type="ECO:0000259" key="3">
    <source>
        <dbReference type="PROSITE" id="PS51186"/>
    </source>
</evidence>
<dbReference type="InterPro" id="IPR016181">
    <property type="entry name" value="Acyl_CoA_acyltransferase"/>
</dbReference>
<sequence length="172" mass="20179">MIRNAKPSEIDKIITITRACAKSLIEQNIYQWNEYYPNKAAFETDLKNNELYVLVADEELGKAETLIGCITISTIKDNEYNEIDWLTEDGLNYYIHRLAIHPKNQRKGHAKQLMDFAENFAKQQKATSLRLDTFSLNTANQKFYEKRSYKRLGTIYFPKQSEAPFYCYELIL</sequence>
<keyword evidence="5" id="KW-1185">Reference proteome</keyword>
<comment type="caution">
    <text evidence="4">The sequence shown here is derived from an EMBL/GenBank/DDBJ whole genome shotgun (WGS) entry which is preliminary data.</text>
</comment>
<dbReference type="InterPro" id="IPR050680">
    <property type="entry name" value="YpeA/RimI_acetyltransf"/>
</dbReference>
<dbReference type="Proteomes" id="UP000326509">
    <property type="component" value="Unassembled WGS sequence"/>
</dbReference>
<dbReference type="PANTHER" id="PTHR43420">
    <property type="entry name" value="ACETYLTRANSFERASE"/>
    <property type="match status" value="1"/>
</dbReference>
<protein>
    <submittedName>
        <fullName evidence="4">N-acetyltransferase</fullName>
    </submittedName>
</protein>
<evidence type="ECO:0000313" key="4">
    <source>
        <dbReference type="EMBL" id="GER58574.1"/>
    </source>
</evidence>
<evidence type="ECO:0000313" key="5">
    <source>
        <dbReference type="Proteomes" id="UP000326509"/>
    </source>
</evidence>
<keyword evidence="2" id="KW-0012">Acyltransferase</keyword>
<dbReference type="CDD" id="cd04301">
    <property type="entry name" value="NAT_SF"/>
    <property type="match status" value="1"/>
</dbReference>
<dbReference type="PANTHER" id="PTHR43420:SF47">
    <property type="entry name" value="N-ACETYLTRANSFERASE DOMAIN-CONTAINING PROTEIN"/>
    <property type="match status" value="1"/>
</dbReference>
<keyword evidence="1 4" id="KW-0808">Transferase</keyword>
<reference evidence="4 5" key="1">
    <citation type="submission" date="2019-08" db="EMBL/GenBank/DDBJ databases">
        <title>Draft genome sequence of Ulvibacter marinus type strain NBRC 109484.</title>
        <authorList>
            <person name="Kawano K."/>
            <person name="Ushijima N."/>
            <person name="Kihara M."/>
            <person name="Itoh H."/>
        </authorList>
    </citation>
    <scope>NUCLEOTIDE SEQUENCE [LARGE SCALE GENOMIC DNA]</scope>
    <source>
        <strain evidence="4 5">NBRC 109484</strain>
    </source>
</reference>
<evidence type="ECO:0000256" key="2">
    <source>
        <dbReference type="ARBA" id="ARBA00023315"/>
    </source>
</evidence>
<dbReference type="InterPro" id="IPR000182">
    <property type="entry name" value="GNAT_dom"/>
</dbReference>
<evidence type="ECO:0000256" key="1">
    <source>
        <dbReference type="ARBA" id="ARBA00022679"/>
    </source>
</evidence>
<dbReference type="SUPFAM" id="SSF55729">
    <property type="entry name" value="Acyl-CoA N-acyltransferases (Nat)"/>
    <property type="match status" value="1"/>
</dbReference>
<dbReference type="RefSeq" id="WP_151672645.1">
    <property type="nucleotide sequence ID" value="NZ_BKCG01000001.1"/>
</dbReference>
<gene>
    <name evidence="4" type="ORF">ULMA_06820</name>
</gene>
<dbReference type="Pfam" id="PF00583">
    <property type="entry name" value="Acetyltransf_1"/>
    <property type="match status" value="1"/>
</dbReference>
<dbReference type="GO" id="GO:0016747">
    <property type="term" value="F:acyltransferase activity, transferring groups other than amino-acyl groups"/>
    <property type="evidence" value="ECO:0007669"/>
    <property type="project" value="InterPro"/>
</dbReference>
<feature type="domain" description="N-acetyltransferase" evidence="3">
    <location>
        <begin position="1"/>
        <end position="172"/>
    </location>
</feature>
<dbReference type="AlphaFoldDB" id="A0A5J4IUW6"/>
<proteinExistence type="predicted"/>
<organism evidence="4 5">
    <name type="scientific">Patiriisocius marinus</name>
    <dbReference type="NCBI Taxonomy" id="1397112"/>
    <lineage>
        <taxon>Bacteria</taxon>
        <taxon>Pseudomonadati</taxon>
        <taxon>Bacteroidota</taxon>
        <taxon>Flavobacteriia</taxon>
        <taxon>Flavobacteriales</taxon>
        <taxon>Flavobacteriaceae</taxon>
        <taxon>Patiriisocius</taxon>
    </lineage>
</organism>
<dbReference type="OrthoDB" id="9796381at2"/>